<gene>
    <name evidence="9" type="ORF">BBOV_III000530</name>
</gene>
<dbReference type="InterPro" id="IPR022764">
    <property type="entry name" value="Peptidase_S54_rhomboid_dom"/>
</dbReference>
<dbReference type="EMBL" id="AAXT01000001">
    <property type="protein sequence ID" value="EDO07620.1"/>
    <property type="molecule type" value="Genomic_DNA"/>
</dbReference>
<evidence type="ECO:0000256" key="2">
    <source>
        <dbReference type="ARBA" id="ARBA00009045"/>
    </source>
</evidence>
<dbReference type="GO" id="GO:0004252">
    <property type="term" value="F:serine-type endopeptidase activity"/>
    <property type="evidence" value="ECO:0007669"/>
    <property type="project" value="InterPro"/>
</dbReference>
<dbReference type="InParanoid" id="A7AM36"/>
<feature type="transmembrane region" description="Helical" evidence="7">
    <location>
        <begin position="427"/>
        <end position="446"/>
    </location>
</feature>
<feature type="domain" description="Peptidase S54 rhomboid" evidence="8">
    <location>
        <begin position="261"/>
        <end position="324"/>
    </location>
</feature>
<dbReference type="InterPro" id="IPR035952">
    <property type="entry name" value="Rhomboid-like_sf"/>
</dbReference>
<comment type="subcellular location">
    <subcellularLocation>
        <location evidence="1">Membrane</location>
        <topology evidence="1">Multi-pass membrane protein</topology>
    </subcellularLocation>
</comment>
<evidence type="ECO:0000259" key="8">
    <source>
        <dbReference type="Pfam" id="PF01694"/>
    </source>
</evidence>
<dbReference type="eggNOG" id="ENOG502QXC2">
    <property type="taxonomic scope" value="Eukaryota"/>
</dbReference>
<organism evidence="9 10">
    <name type="scientific">Babesia bovis</name>
    <dbReference type="NCBI Taxonomy" id="5865"/>
    <lineage>
        <taxon>Eukaryota</taxon>
        <taxon>Sar</taxon>
        <taxon>Alveolata</taxon>
        <taxon>Apicomplexa</taxon>
        <taxon>Aconoidasida</taxon>
        <taxon>Piroplasmida</taxon>
        <taxon>Babesiidae</taxon>
        <taxon>Babesia</taxon>
    </lineage>
</organism>
<evidence type="ECO:0000256" key="3">
    <source>
        <dbReference type="ARBA" id="ARBA00022692"/>
    </source>
</evidence>
<sequence length="496" mass="55553">MCKCCAVVPSQHVNVSRKQYTMLMFVFFYMCIFATSEVVSLHPTAVVHLKVDAVNAKTVPVYRKRSVKWQNPTCAESPCYGQRLLTFIRPKTLIRAPQQVEHASRYETAPLYSSSGIRSYARCDLQGSPTALAATGNTLAVASVASQINYLRDWVSAKSNAVSRALQNARKTVPKPGIYLYRTCNDIMVKTERYCRTLVTKLHGLYLKAVTLKLKDLISFGKDPVLNIVRVVAMVYALDWWTGLTNIKYNFDLSPFDVFMKGQYYRLFTSLFLHNGVVHLLQNIRSLWAIGYEAADLLGPRRMLTIYLVSGLVANYISYVYYFAYKNAVPAHVFNATQVAVKGLGQMGMSTHHLVEKVVDRIRAKQGALSLPLFMASYLNDTIFHTVDTYLAPLIPMLNRRQALPDCRDVNCAVQQYIKRKCSRYRACGASAAIYGLMGAVCAYYARFGSASDRRRVTEIITSAIGQNIVALFGAKVDHVSHLAGFLTGMCLTMAF</sequence>
<keyword evidence="4" id="KW-0378">Hydrolase</keyword>
<dbReference type="VEuPathDB" id="PiroplasmaDB:BBOV_III000530"/>
<evidence type="ECO:0000256" key="7">
    <source>
        <dbReference type="SAM" id="Phobius"/>
    </source>
</evidence>
<reference evidence="9 10" key="1">
    <citation type="journal article" date="2007" name="PLoS Pathog.">
        <title>Genome sequence of Babesia bovis and comparative analysis of apicomplexan hemoprotozoa.</title>
        <authorList>
            <person name="Brayton K.A."/>
            <person name="Lau A.O.T."/>
            <person name="Herndon D.R."/>
            <person name="Hannick L."/>
            <person name="Kappmeyer L.S."/>
            <person name="Berens S.J."/>
            <person name="Bidwell S.L."/>
            <person name="Brown W.C."/>
            <person name="Crabtree J."/>
            <person name="Fadrosh D."/>
            <person name="Feldblum T."/>
            <person name="Forberger H.A."/>
            <person name="Haas B.J."/>
            <person name="Howell J.M."/>
            <person name="Khouri H."/>
            <person name="Koo H."/>
            <person name="Mann D.J."/>
            <person name="Norimine J."/>
            <person name="Paulsen I.T."/>
            <person name="Radune D."/>
            <person name="Ren Q."/>
            <person name="Smith R.K. Jr."/>
            <person name="Suarez C.E."/>
            <person name="White O."/>
            <person name="Wortman J.R."/>
            <person name="Knowles D.P. Jr."/>
            <person name="McElwain T.F."/>
            <person name="Nene V.M."/>
        </authorList>
    </citation>
    <scope>NUCLEOTIDE SEQUENCE [LARGE SCALE GENOMIC DNA]</scope>
    <source>
        <strain evidence="9">T2Bo</strain>
    </source>
</reference>
<feature type="transmembrane region" description="Helical" evidence="7">
    <location>
        <begin position="304"/>
        <end position="324"/>
    </location>
</feature>
<keyword evidence="3 7" id="KW-0812">Transmembrane</keyword>
<evidence type="ECO:0000313" key="10">
    <source>
        <dbReference type="Proteomes" id="UP000002173"/>
    </source>
</evidence>
<evidence type="ECO:0000256" key="4">
    <source>
        <dbReference type="ARBA" id="ARBA00022801"/>
    </source>
</evidence>
<dbReference type="KEGG" id="bbo:BBOV_III000530"/>
<proteinExistence type="inferred from homology"/>
<dbReference type="PANTHER" id="PTHR43731">
    <property type="entry name" value="RHOMBOID PROTEASE"/>
    <property type="match status" value="1"/>
</dbReference>
<dbReference type="STRING" id="5865.A7AM36"/>
<dbReference type="GO" id="GO:0016020">
    <property type="term" value="C:membrane"/>
    <property type="evidence" value="ECO:0007669"/>
    <property type="project" value="UniProtKB-SubCell"/>
</dbReference>
<reference evidence="10" key="2">
    <citation type="journal article" date="2020" name="Data Brief">
        <title>Transcriptome dataset of Babesia bovis life stages within vertebrate and invertebrate hosts.</title>
        <authorList>
            <person name="Ueti M.W."/>
            <person name="Johnson W.C."/>
            <person name="Kappmeyer L.S."/>
            <person name="Herndon D.R."/>
            <person name="Mousel M.R."/>
            <person name="Reif K.E."/>
            <person name="Taus N.S."/>
            <person name="Ifeonu O.O."/>
            <person name="Silva J.C."/>
            <person name="Suarez C.E."/>
            <person name="Brayton K.A."/>
        </authorList>
    </citation>
    <scope>NUCLEOTIDE SEQUENCE [LARGE SCALE GENOMIC DNA]</scope>
</reference>
<feature type="domain" description="Peptidase S54 rhomboid" evidence="8">
    <location>
        <begin position="426"/>
        <end position="494"/>
    </location>
</feature>
<dbReference type="Proteomes" id="UP000002173">
    <property type="component" value="Unassembled WGS sequence"/>
</dbReference>
<reference evidence="10" key="3">
    <citation type="journal article" date="2021" name="Int. J. Parasitol.">
        <title>Comparative analysis of gene expression between Babesia bovis blood stages and kinetes allowed by improved genome annotation.</title>
        <authorList>
            <person name="Ueti M.W."/>
            <person name="Johnson W.C."/>
            <person name="Kappmeyer L.S."/>
            <person name="Herndon D.R."/>
            <person name="Mousel M.R."/>
            <person name="Reif K.E."/>
            <person name="Taus N.S."/>
            <person name="Ifeonu O.O."/>
            <person name="Silva J.C."/>
            <person name="Suarez C.E."/>
            <person name="Brayton K.A."/>
        </authorList>
    </citation>
    <scope>NUCLEOTIDE SEQUENCE [LARGE SCALE GENOMIC DNA]</scope>
</reference>
<keyword evidence="10" id="KW-1185">Reference proteome</keyword>
<evidence type="ECO:0000256" key="1">
    <source>
        <dbReference type="ARBA" id="ARBA00004141"/>
    </source>
</evidence>
<keyword evidence="5 7" id="KW-1133">Transmembrane helix</keyword>
<comment type="caution">
    <text evidence="9">The sequence shown here is derived from an EMBL/GenBank/DDBJ whole genome shotgun (WGS) entry which is preliminary data.</text>
</comment>
<dbReference type="Pfam" id="PF01694">
    <property type="entry name" value="Rhomboid"/>
    <property type="match status" value="2"/>
</dbReference>
<dbReference type="RefSeq" id="XP_001611188.1">
    <property type="nucleotide sequence ID" value="XM_001611138.1"/>
</dbReference>
<evidence type="ECO:0000313" key="9">
    <source>
        <dbReference type="EMBL" id="EDO07620.1"/>
    </source>
</evidence>
<evidence type="ECO:0000256" key="6">
    <source>
        <dbReference type="ARBA" id="ARBA00023136"/>
    </source>
</evidence>
<dbReference type="PANTHER" id="PTHR43731:SF14">
    <property type="entry name" value="PRESENILIN-ASSOCIATED RHOMBOID-LIKE PROTEIN, MITOCHONDRIAL"/>
    <property type="match status" value="1"/>
</dbReference>
<keyword evidence="6 7" id="KW-0472">Membrane</keyword>
<accession>A7AM36</accession>
<evidence type="ECO:0000256" key="5">
    <source>
        <dbReference type="ARBA" id="ARBA00022989"/>
    </source>
</evidence>
<name>A7AM36_BABBO</name>
<feature type="transmembrane region" description="Helical" evidence="7">
    <location>
        <begin position="20"/>
        <end position="41"/>
    </location>
</feature>
<protein>
    <submittedName>
        <fullName evidence="9">Rhomboid family protein</fullName>
    </submittedName>
</protein>
<comment type="similarity">
    <text evidence="2">Belongs to the peptidase S54 family.</text>
</comment>
<dbReference type="AlphaFoldDB" id="A7AM36"/>
<dbReference type="Gene3D" id="1.20.1540.10">
    <property type="entry name" value="Rhomboid-like"/>
    <property type="match status" value="2"/>
</dbReference>
<dbReference type="InterPro" id="IPR050925">
    <property type="entry name" value="Rhomboid_protease_S54"/>
</dbReference>
<dbReference type="SUPFAM" id="SSF144091">
    <property type="entry name" value="Rhomboid-like"/>
    <property type="match status" value="1"/>
</dbReference>
<dbReference type="GeneID" id="5479433"/>